<sequence length="615" mass="68586">MIVYNENFGGIMQTAIDLYSGCGGMSAGAAIAIPDLDVKWALDIDTNAATTFKKAHPQTLVDCCDVSLVSATDVIERAGIEKIDWFFAGPTCQAVSTMGVFHLDDPRNALFVHFIRLLDGFTAAGRRPHRVIMENVPGVVYGKNLVIVKELFKLFEDRGYHVFADVVNMADYGLPQLRNRFILIASLNPTPSTFPKPTHSVDGSRGLPSYVTVLEAIGDFVHPPSRDGKAFTNLPPSPTAFQRFVANSNGEVANHWCNILTDLNRKRISKVPQGGSWKDIPPELLPDRFRRVRLTDYATLYGRLHDASPAYTISAGFGNVTSGCFTHPTEDRPLSVREGARLQGFPDSFEFTGPRGQQYRQVGNAVPPFFMMQLVRHLLAGAVEGVPARITSEVIASDRKLPPMVKRYMNKKNDSERSGNGYGSGTYWPAGWGEPIPVDAVAANGYRLSNTKLRYRRRDEWRVSRDKFTDQDLVAVYEEQQHRGIGPESMIALPLTREDEVDAIDRAIVQLLAIVGSKPWQFELDIPVRYLRARLKLLHDQLSERRVSNLPPLAMTEDGTTVLLGSRMGTLLLARLTFEDTDMSVSESLKTPHLVLHPEPPRRNGRSQSEDFCYR</sequence>
<evidence type="ECO:0000256" key="2">
    <source>
        <dbReference type="ARBA" id="ARBA00022603"/>
    </source>
</evidence>
<proteinExistence type="inferred from homology"/>
<keyword evidence="5" id="KW-0680">Restriction system</keyword>
<organism evidence="10 11">
    <name type="scientific">Brucella grignonensis</name>
    <dbReference type="NCBI Taxonomy" id="94627"/>
    <lineage>
        <taxon>Bacteria</taxon>
        <taxon>Pseudomonadati</taxon>
        <taxon>Pseudomonadota</taxon>
        <taxon>Alphaproteobacteria</taxon>
        <taxon>Hyphomicrobiales</taxon>
        <taxon>Brucellaceae</taxon>
        <taxon>Brucella/Ochrobactrum group</taxon>
        <taxon>Brucella</taxon>
    </lineage>
</organism>
<comment type="caution">
    <text evidence="10">The sequence shown here is derived from an EMBL/GenBank/DDBJ whole genome shotgun (WGS) entry which is preliminary data.</text>
</comment>
<dbReference type="EC" id="2.1.1.37" evidence="1"/>
<dbReference type="SUPFAM" id="SSF53335">
    <property type="entry name" value="S-adenosyl-L-methionine-dependent methyltransferases"/>
    <property type="match status" value="1"/>
</dbReference>
<gene>
    <name evidence="10" type="primary">dcm</name>
    <name evidence="10" type="ORF">CEV33_3749</name>
</gene>
<dbReference type="Gene3D" id="3.90.120.10">
    <property type="entry name" value="DNA Methylase, subunit A, domain 2"/>
    <property type="match status" value="1"/>
</dbReference>
<dbReference type="Pfam" id="PF00145">
    <property type="entry name" value="DNA_methylase"/>
    <property type="match status" value="1"/>
</dbReference>
<protein>
    <recommendedName>
        <fullName evidence="1">DNA (cytosine-5-)-methyltransferase</fullName>
        <ecNumber evidence="1">2.1.1.37</ecNumber>
    </recommendedName>
</protein>
<dbReference type="GO" id="GO:0009307">
    <property type="term" value="P:DNA restriction-modification system"/>
    <property type="evidence" value="ECO:0007669"/>
    <property type="project" value="UniProtKB-KW"/>
</dbReference>
<dbReference type="GO" id="GO:0032259">
    <property type="term" value="P:methylation"/>
    <property type="evidence" value="ECO:0007669"/>
    <property type="project" value="UniProtKB-KW"/>
</dbReference>
<dbReference type="GO" id="GO:0003886">
    <property type="term" value="F:DNA (cytosine-5-)-methyltransferase activity"/>
    <property type="evidence" value="ECO:0007669"/>
    <property type="project" value="UniProtKB-EC"/>
</dbReference>
<evidence type="ECO:0000256" key="3">
    <source>
        <dbReference type="ARBA" id="ARBA00022679"/>
    </source>
</evidence>
<dbReference type="Proteomes" id="UP000216478">
    <property type="component" value="Unassembled WGS sequence"/>
</dbReference>
<evidence type="ECO:0000256" key="7">
    <source>
        <dbReference type="PROSITE-ProRule" id="PRU01016"/>
    </source>
</evidence>
<keyword evidence="3 7" id="KW-0808">Transferase</keyword>
<evidence type="ECO:0000256" key="5">
    <source>
        <dbReference type="ARBA" id="ARBA00022747"/>
    </source>
</evidence>
<dbReference type="Gene3D" id="3.40.50.150">
    <property type="entry name" value="Vaccinia Virus protein VP39"/>
    <property type="match status" value="1"/>
</dbReference>
<reference evidence="10 11" key="1">
    <citation type="submission" date="2017-07" db="EMBL/GenBank/DDBJ databases">
        <title>Phylogenetic study on the rhizospheric bacterium Ochrobactrum sp. A44.</title>
        <authorList>
            <person name="Krzyzanowska D.M."/>
            <person name="Ossowicki A."/>
            <person name="Rajewska M."/>
            <person name="Maciag T."/>
            <person name="Kaczynski Z."/>
            <person name="Czerwicka M."/>
            <person name="Jafra S."/>
        </authorList>
    </citation>
    <scope>NUCLEOTIDE SEQUENCE [LARGE SCALE GENOMIC DNA]</scope>
    <source>
        <strain evidence="10 11">OgA9a</strain>
    </source>
</reference>
<dbReference type="NCBIfam" id="TIGR00675">
    <property type="entry name" value="dcm"/>
    <property type="match status" value="1"/>
</dbReference>
<feature type="active site" evidence="7">
    <location>
        <position position="92"/>
    </location>
</feature>
<dbReference type="PANTHER" id="PTHR10629">
    <property type="entry name" value="CYTOSINE-SPECIFIC METHYLTRANSFERASE"/>
    <property type="match status" value="1"/>
</dbReference>
<comment type="similarity">
    <text evidence="7 8">Belongs to the class I-like SAM-binding methyltransferase superfamily. C5-methyltransferase family.</text>
</comment>
<keyword evidence="2 7" id="KW-0489">Methyltransferase</keyword>
<dbReference type="EMBL" id="NNRL01000169">
    <property type="protein sequence ID" value="OYR07502.1"/>
    <property type="molecule type" value="Genomic_DNA"/>
</dbReference>
<evidence type="ECO:0000256" key="9">
    <source>
        <dbReference type="SAM" id="MobiDB-lite"/>
    </source>
</evidence>
<evidence type="ECO:0000256" key="8">
    <source>
        <dbReference type="RuleBase" id="RU000416"/>
    </source>
</evidence>
<evidence type="ECO:0000256" key="6">
    <source>
        <dbReference type="ARBA" id="ARBA00047422"/>
    </source>
</evidence>
<dbReference type="InterPro" id="IPR029063">
    <property type="entry name" value="SAM-dependent_MTases_sf"/>
</dbReference>
<evidence type="ECO:0000313" key="10">
    <source>
        <dbReference type="EMBL" id="OYR07502.1"/>
    </source>
</evidence>
<evidence type="ECO:0000256" key="4">
    <source>
        <dbReference type="ARBA" id="ARBA00022691"/>
    </source>
</evidence>
<dbReference type="PANTHER" id="PTHR10629:SF52">
    <property type="entry name" value="DNA (CYTOSINE-5)-METHYLTRANSFERASE 1"/>
    <property type="match status" value="1"/>
</dbReference>
<dbReference type="PRINTS" id="PR00105">
    <property type="entry name" value="C5METTRFRASE"/>
</dbReference>
<dbReference type="GO" id="GO:0003677">
    <property type="term" value="F:DNA binding"/>
    <property type="evidence" value="ECO:0007669"/>
    <property type="project" value="TreeGrafter"/>
</dbReference>
<evidence type="ECO:0000313" key="11">
    <source>
        <dbReference type="Proteomes" id="UP000216478"/>
    </source>
</evidence>
<dbReference type="InterPro" id="IPR050390">
    <property type="entry name" value="C5-Methyltransferase"/>
</dbReference>
<dbReference type="AlphaFoldDB" id="A0A256EY18"/>
<dbReference type="PROSITE" id="PS51679">
    <property type="entry name" value="SAM_MT_C5"/>
    <property type="match status" value="1"/>
</dbReference>
<feature type="region of interest" description="Disordered" evidence="9">
    <location>
        <begin position="591"/>
        <end position="615"/>
    </location>
</feature>
<dbReference type="GO" id="GO:0044027">
    <property type="term" value="P:negative regulation of gene expression via chromosomal CpG island methylation"/>
    <property type="evidence" value="ECO:0007669"/>
    <property type="project" value="TreeGrafter"/>
</dbReference>
<name>A0A256EY18_9HYPH</name>
<comment type="catalytic activity">
    <reaction evidence="6">
        <text>a 2'-deoxycytidine in DNA + S-adenosyl-L-methionine = a 5-methyl-2'-deoxycytidine in DNA + S-adenosyl-L-homocysteine + H(+)</text>
        <dbReference type="Rhea" id="RHEA:13681"/>
        <dbReference type="Rhea" id="RHEA-COMP:11369"/>
        <dbReference type="Rhea" id="RHEA-COMP:11370"/>
        <dbReference type="ChEBI" id="CHEBI:15378"/>
        <dbReference type="ChEBI" id="CHEBI:57856"/>
        <dbReference type="ChEBI" id="CHEBI:59789"/>
        <dbReference type="ChEBI" id="CHEBI:85452"/>
        <dbReference type="ChEBI" id="CHEBI:85454"/>
        <dbReference type="EC" id="2.1.1.37"/>
    </reaction>
</comment>
<dbReference type="InterPro" id="IPR001525">
    <property type="entry name" value="C5_MeTfrase"/>
</dbReference>
<keyword evidence="4 7" id="KW-0949">S-adenosyl-L-methionine</keyword>
<keyword evidence="11" id="KW-1185">Reference proteome</keyword>
<accession>A0A256EY18</accession>
<evidence type="ECO:0000256" key="1">
    <source>
        <dbReference type="ARBA" id="ARBA00011975"/>
    </source>
</evidence>